<evidence type="ECO:0000256" key="3">
    <source>
        <dbReference type="ARBA" id="ARBA00022741"/>
    </source>
</evidence>
<feature type="transmembrane region" description="Helical" evidence="8">
    <location>
        <begin position="33"/>
        <end position="54"/>
    </location>
</feature>
<evidence type="ECO:0000256" key="8">
    <source>
        <dbReference type="SAM" id="Phobius"/>
    </source>
</evidence>
<dbReference type="PANTHER" id="PTHR24221:SF654">
    <property type="entry name" value="ATP-BINDING CASSETTE SUB-FAMILY B MEMBER 6"/>
    <property type="match status" value="1"/>
</dbReference>
<feature type="transmembrane region" description="Helical" evidence="8">
    <location>
        <begin position="148"/>
        <end position="166"/>
    </location>
</feature>
<feature type="transmembrane region" description="Helical" evidence="8">
    <location>
        <begin position="172"/>
        <end position="190"/>
    </location>
</feature>
<dbReference type="SUPFAM" id="SSF52540">
    <property type="entry name" value="P-loop containing nucleoside triphosphate hydrolases"/>
    <property type="match status" value="1"/>
</dbReference>
<keyword evidence="4 11" id="KW-0067">ATP-binding</keyword>
<evidence type="ECO:0000256" key="4">
    <source>
        <dbReference type="ARBA" id="ARBA00022840"/>
    </source>
</evidence>
<dbReference type="CDD" id="cd18552">
    <property type="entry name" value="ABC_6TM_MsbA_like"/>
    <property type="match status" value="1"/>
</dbReference>
<dbReference type="PROSITE" id="PS50893">
    <property type="entry name" value="ABC_TRANSPORTER_2"/>
    <property type="match status" value="1"/>
</dbReference>
<dbReference type="InterPro" id="IPR017871">
    <property type="entry name" value="ABC_transporter-like_CS"/>
</dbReference>
<feature type="region of interest" description="Disordered" evidence="7">
    <location>
        <begin position="598"/>
        <end position="618"/>
    </location>
</feature>
<keyword evidence="2 8" id="KW-0812">Transmembrane</keyword>
<dbReference type="InterPro" id="IPR003439">
    <property type="entry name" value="ABC_transporter-like_ATP-bd"/>
</dbReference>
<feature type="domain" description="ABC transporter" evidence="9">
    <location>
        <begin position="349"/>
        <end position="585"/>
    </location>
</feature>
<evidence type="ECO:0000259" key="9">
    <source>
        <dbReference type="PROSITE" id="PS50893"/>
    </source>
</evidence>
<keyword evidence="6 8" id="KW-0472">Membrane</keyword>
<evidence type="ECO:0000313" key="11">
    <source>
        <dbReference type="EMBL" id="MBG3878704.1"/>
    </source>
</evidence>
<dbReference type="SUPFAM" id="SSF90123">
    <property type="entry name" value="ABC transporter transmembrane region"/>
    <property type="match status" value="1"/>
</dbReference>
<dbReference type="RefSeq" id="WP_196610555.1">
    <property type="nucleotide sequence ID" value="NZ_VRYY01000687.1"/>
</dbReference>
<dbReference type="GO" id="GO:0005524">
    <property type="term" value="F:ATP binding"/>
    <property type="evidence" value="ECO:0007669"/>
    <property type="project" value="UniProtKB-KW"/>
</dbReference>
<evidence type="ECO:0000256" key="1">
    <source>
        <dbReference type="ARBA" id="ARBA00004651"/>
    </source>
</evidence>
<evidence type="ECO:0000256" key="2">
    <source>
        <dbReference type="ARBA" id="ARBA00022692"/>
    </source>
</evidence>
<feature type="transmembrane region" description="Helical" evidence="8">
    <location>
        <begin position="255"/>
        <end position="274"/>
    </location>
</feature>
<feature type="domain" description="ABC transmembrane type-1" evidence="10">
    <location>
        <begin position="34"/>
        <end position="315"/>
    </location>
</feature>
<dbReference type="Gene3D" id="1.20.1560.10">
    <property type="entry name" value="ABC transporter type 1, transmembrane domain"/>
    <property type="match status" value="1"/>
</dbReference>
<dbReference type="PROSITE" id="PS50929">
    <property type="entry name" value="ABC_TM1F"/>
    <property type="match status" value="1"/>
</dbReference>
<keyword evidence="5 8" id="KW-1133">Transmembrane helix</keyword>
<evidence type="ECO:0000256" key="5">
    <source>
        <dbReference type="ARBA" id="ARBA00022989"/>
    </source>
</evidence>
<dbReference type="InterPro" id="IPR027417">
    <property type="entry name" value="P-loop_NTPase"/>
</dbReference>
<dbReference type="InterPro" id="IPR036640">
    <property type="entry name" value="ABC1_TM_sf"/>
</dbReference>
<name>A0ABS0J8I2_9BACT</name>
<keyword evidence="12" id="KW-1185">Reference proteome</keyword>
<accession>A0ABS0J8I2</accession>
<dbReference type="InterPro" id="IPR003593">
    <property type="entry name" value="AAA+_ATPase"/>
</dbReference>
<reference evidence="11 12" key="1">
    <citation type="submission" date="2019-08" db="EMBL/GenBank/DDBJ databases">
        <authorList>
            <person name="Luo N."/>
        </authorList>
    </citation>
    <scope>NUCLEOTIDE SEQUENCE [LARGE SCALE GENOMIC DNA]</scope>
    <source>
        <strain evidence="11 12">NCIMB 9442</strain>
    </source>
</reference>
<feature type="transmembrane region" description="Helical" evidence="8">
    <location>
        <begin position="69"/>
        <end position="87"/>
    </location>
</feature>
<organism evidence="11 12">
    <name type="scientific">Nitratidesulfovibrio oxamicus</name>
    <dbReference type="NCBI Taxonomy" id="32016"/>
    <lineage>
        <taxon>Bacteria</taxon>
        <taxon>Pseudomonadati</taxon>
        <taxon>Thermodesulfobacteriota</taxon>
        <taxon>Desulfovibrionia</taxon>
        <taxon>Desulfovibrionales</taxon>
        <taxon>Desulfovibrionaceae</taxon>
        <taxon>Nitratidesulfovibrio</taxon>
    </lineage>
</organism>
<dbReference type="PROSITE" id="PS00211">
    <property type="entry name" value="ABC_TRANSPORTER_1"/>
    <property type="match status" value="1"/>
</dbReference>
<dbReference type="InterPro" id="IPR039421">
    <property type="entry name" value="Type_1_exporter"/>
</dbReference>
<comment type="subcellular location">
    <subcellularLocation>
        <location evidence="1">Cell membrane</location>
        <topology evidence="1">Multi-pass membrane protein</topology>
    </subcellularLocation>
</comment>
<evidence type="ECO:0000256" key="7">
    <source>
        <dbReference type="SAM" id="MobiDB-lite"/>
    </source>
</evidence>
<proteinExistence type="predicted"/>
<dbReference type="EMBL" id="VRYY01000687">
    <property type="protein sequence ID" value="MBG3878704.1"/>
    <property type="molecule type" value="Genomic_DNA"/>
</dbReference>
<evidence type="ECO:0000256" key="6">
    <source>
        <dbReference type="ARBA" id="ARBA00023136"/>
    </source>
</evidence>
<dbReference type="PANTHER" id="PTHR24221">
    <property type="entry name" value="ATP-BINDING CASSETTE SUB-FAMILY B"/>
    <property type="match status" value="1"/>
</dbReference>
<dbReference type="InterPro" id="IPR011527">
    <property type="entry name" value="ABC1_TM_dom"/>
</dbReference>
<protein>
    <submittedName>
        <fullName evidence="11">ATP-binding cassette domain-containing protein</fullName>
    </submittedName>
</protein>
<gene>
    <name evidence="11" type="ORF">FVW20_17260</name>
</gene>
<keyword evidence="3" id="KW-0547">Nucleotide-binding</keyword>
<comment type="caution">
    <text evidence="11">The sequence shown here is derived from an EMBL/GenBank/DDBJ whole genome shotgun (WGS) entry which is preliminary data.</text>
</comment>
<dbReference type="Proteomes" id="UP001194469">
    <property type="component" value="Unassembled WGS sequence"/>
</dbReference>
<evidence type="ECO:0000259" key="10">
    <source>
        <dbReference type="PROSITE" id="PS50929"/>
    </source>
</evidence>
<dbReference type="Pfam" id="PF00005">
    <property type="entry name" value="ABC_tran"/>
    <property type="match status" value="1"/>
</dbReference>
<dbReference type="SMART" id="SM00382">
    <property type="entry name" value="AAA"/>
    <property type="match status" value="1"/>
</dbReference>
<sequence length="618" mass="68521">MANANKTDQPTQGQSIHLLKRCLKYFRPYKGQIFLSMLAMGVVSLSTAGSAWLVKPALDEIFINKDEQALLYVPLLFFVLTLVKGAGRYVQNYYMQYSGLRVLEKLRSELYDKIIYLPLQFYEESQVGMLMSRIINDVTMIRNSLPSIVMMVRQLLTMLGLVGVVFYQNPRLAVWAVLVLPAALYPLVWFGRKLRKYGRRNQSKLADISVVLQEVFSGIRVVKAFATERHEARRFDDENERLARLYLKQASVSELSSPIMELIGAVGIGLVIWFGGHEVIAGETTAGTFFSFVAALAMMYDPVKSLNSYNMEVQRALAGAERVFEILDAPELTVEQGGDTPFDEPFRELRFEGVTFTYGSKTAPALDNVSLTVRAGERVAIVGPSGAGKSTFVNLIPRFYEPQQGAIVLNGRPVADYTLETLRRNVSMVSQDTFLFNLPVRDNITYGLSGAIDEDTVRAAAMSAYADEFIRELPEGYDTLLGERGVKLSGGQKQRLTIARAIMKDAPLLILDEATSALDSEAERIVQKALDNLMENRTSIVIAHRLSTILSADRILVMEQGRIVDAGRHEELLARCPMYARLYAMQFATDAANAAPANVDDPLDTEQGAAVPATGATA</sequence>
<evidence type="ECO:0000313" key="12">
    <source>
        <dbReference type="Proteomes" id="UP001194469"/>
    </source>
</evidence>
<dbReference type="Gene3D" id="3.40.50.300">
    <property type="entry name" value="P-loop containing nucleotide triphosphate hydrolases"/>
    <property type="match status" value="1"/>
</dbReference>
<dbReference type="Pfam" id="PF00664">
    <property type="entry name" value="ABC_membrane"/>
    <property type="match status" value="1"/>
</dbReference>